<dbReference type="Proteomes" id="UP000001476">
    <property type="component" value="Chromosome"/>
</dbReference>
<proteinExistence type="predicted"/>
<evidence type="ECO:0000313" key="1">
    <source>
        <dbReference type="EMBL" id="ACR72726.1"/>
    </source>
</evidence>
<dbReference type="KEGG" id="eel:EUBELI_01736"/>
<organism evidence="1 2">
    <name type="scientific">Lachnospira eligens (strain ATCC 27750 / DSM 3376 / VPI C15-48 / C15-B4)</name>
    <name type="common">Eubacterium eligens</name>
    <dbReference type="NCBI Taxonomy" id="515620"/>
    <lineage>
        <taxon>Bacteria</taxon>
        <taxon>Bacillati</taxon>
        <taxon>Bacillota</taxon>
        <taxon>Clostridia</taxon>
        <taxon>Lachnospirales</taxon>
        <taxon>Lachnospiraceae</taxon>
        <taxon>Lachnospira</taxon>
    </lineage>
</organism>
<protein>
    <submittedName>
        <fullName evidence="1">Uncharacterized protein</fullName>
    </submittedName>
</protein>
<reference evidence="1 2" key="1">
    <citation type="journal article" date="2009" name="Proc. Natl. Acad. Sci. U.S.A.">
        <title>Characterizing a model human gut microbiota composed of members of its two dominant bacterial phyla.</title>
        <authorList>
            <person name="Mahowald M.A."/>
            <person name="Rey F.E."/>
            <person name="Seedorf H."/>
            <person name="Turnbaugh P.J."/>
            <person name="Fulton R.S."/>
            <person name="Wollam A."/>
            <person name="Shah N."/>
            <person name="Wang C."/>
            <person name="Magrini V."/>
            <person name="Wilson R.K."/>
            <person name="Cantarel B.L."/>
            <person name="Coutinho P.M."/>
            <person name="Henrissat B."/>
            <person name="Crock L.W."/>
            <person name="Russell A."/>
            <person name="Verberkmoes N.C."/>
            <person name="Hettich R.L."/>
            <person name="Gordon J.I."/>
        </authorList>
    </citation>
    <scope>NUCLEOTIDE SEQUENCE [LARGE SCALE GENOMIC DNA]</scope>
    <source>
        <strain evidence="2">ATCC 27750 / DSM 3376 / VPI C15-48 / C15-B4</strain>
    </source>
</reference>
<keyword evidence="2" id="KW-1185">Reference proteome</keyword>
<evidence type="ECO:0000313" key="2">
    <source>
        <dbReference type="Proteomes" id="UP000001476"/>
    </source>
</evidence>
<sequence length="50" mass="5905">MILRAAHHLVLHQEVHQVQAALHQEAAHLQVHQQVHLYQVIMWLRQVVCL</sequence>
<accession>C4Z3D6</accession>
<dbReference type="HOGENOM" id="CLU_3117953_0_0_9"/>
<dbReference type="STRING" id="515620.EUBELI_01736"/>
<name>C4Z3D6_LACE2</name>
<gene>
    <name evidence="1" type="ordered locus">EUBELI_01736</name>
</gene>
<dbReference type="EMBL" id="CP001104">
    <property type="protein sequence ID" value="ACR72726.1"/>
    <property type="molecule type" value="Genomic_DNA"/>
</dbReference>
<dbReference type="AlphaFoldDB" id="C4Z3D6"/>